<feature type="domain" description="THIF-type NAD/FAD binding fold" evidence="1">
    <location>
        <begin position="2"/>
        <end position="101"/>
    </location>
</feature>
<evidence type="ECO:0000313" key="4">
    <source>
        <dbReference type="Proteomes" id="UP000018208"/>
    </source>
</evidence>
<dbReference type="Pfam" id="PF00899">
    <property type="entry name" value="ThiF"/>
    <property type="match status" value="1"/>
</dbReference>
<name>V6LMT6_9EUKA</name>
<dbReference type="Proteomes" id="UP000018208">
    <property type="component" value="Unassembled WGS sequence"/>
</dbReference>
<dbReference type="SUPFAM" id="SSF69572">
    <property type="entry name" value="Activating enzymes of the ubiquitin-like proteins"/>
    <property type="match status" value="1"/>
</dbReference>
<dbReference type="Gene3D" id="3.40.50.720">
    <property type="entry name" value="NAD(P)-binding Rossmann-like Domain"/>
    <property type="match status" value="1"/>
</dbReference>
<keyword evidence="4" id="KW-1185">Reference proteome</keyword>
<sequence>MKVLISGCGTLGCELALYLIQHPQKYAEVHTVDFDHFCQRNSINQLFTDGPKSQVLADFLSPQYSTKSYQNYVQQINISIYDIIFSTTDSIQARIYVAKNSKFSIDFGVSMRQFSVRFYGKEFGQFVNVFDSKSNLKCSVEQINTAEDIVQLCALDGGEFNEIYIKSKQLGALYSFGHQITEEFVRTVLRMEKQPPAIISKCCVSCGMRKLSQQQNNFKIDDLTMGSFIGGYKETVCNFKSETNSERCVIYQGRIVYCPWLQIEGDPYEIENGIIYNI</sequence>
<protein>
    <submittedName>
        <fullName evidence="2">ThiF family protein</fullName>
    </submittedName>
</protein>
<dbReference type="InterPro" id="IPR000594">
    <property type="entry name" value="ThiF_NAD_FAD-bd"/>
</dbReference>
<dbReference type="VEuPathDB" id="GiardiaDB:SS50377_25478"/>
<dbReference type="EMBL" id="KI546101">
    <property type="protein sequence ID" value="EST45026.1"/>
    <property type="molecule type" value="Genomic_DNA"/>
</dbReference>
<reference evidence="2 3" key="1">
    <citation type="journal article" date="2014" name="PLoS Genet.">
        <title>The Genome of Spironucleus salmonicida Highlights a Fish Pathogen Adapted to Fluctuating Environments.</title>
        <authorList>
            <person name="Xu F."/>
            <person name="Jerlstrom-Hultqvist J."/>
            <person name="Einarsson E."/>
            <person name="Astvaldsson A."/>
            <person name="Svard S.G."/>
            <person name="Andersson J.O."/>
        </authorList>
    </citation>
    <scope>NUCLEOTIDE SEQUENCE</scope>
    <source>
        <strain evidence="3">ATCC 50377</strain>
    </source>
</reference>
<accession>V6LMT6</accession>
<dbReference type="AlphaFoldDB" id="V6LMT6"/>
<dbReference type="GO" id="GO:0008641">
    <property type="term" value="F:ubiquitin-like modifier activating enzyme activity"/>
    <property type="evidence" value="ECO:0007669"/>
    <property type="project" value="InterPro"/>
</dbReference>
<proteinExistence type="predicted"/>
<organism evidence="2">
    <name type="scientific">Spironucleus salmonicida</name>
    <dbReference type="NCBI Taxonomy" id="348837"/>
    <lineage>
        <taxon>Eukaryota</taxon>
        <taxon>Metamonada</taxon>
        <taxon>Diplomonadida</taxon>
        <taxon>Hexamitidae</taxon>
        <taxon>Hexamitinae</taxon>
        <taxon>Spironucleus</taxon>
    </lineage>
</organism>
<dbReference type="InterPro" id="IPR035985">
    <property type="entry name" value="Ubiquitin-activating_enz"/>
</dbReference>
<evidence type="ECO:0000259" key="1">
    <source>
        <dbReference type="Pfam" id="PF00899"/>
    </source>
</evidence>
<reference evidence="3" key="2">
    <citation type="submission" date="2020-12" db="EMBL/GenBank/DDBJ databases">
        <title>New Spironucleus salmonicida genome in near-complete chromosomes.</title>
        <authorList>
            <person name="Xu F."/>
            <person name="Kurt Z."/>
            <person name="Jimenez-Gonzalez A."/>
            <person name="Astvaldsson A."/>
            <person name="Andersson J.O."/>
            <person name="Svard S.G."/>
        </authorList>
    </citation>
    <scope>NUCLEOTIDE SEQUENCE</scope>
    <source>
        <strain evidence="3">ATCC 50377</strain>
    </source>
</reference>
<evidence type="ECO:0000313" key="3">
    <source>
        <dbReference type="EMBL" id="KAH0573358.1"/>
    </source>
</evidence>
<gene>
    <name evidence="2" type="ORF">SS50377_15045</name>
    <name evidence="3" type="ORF">SS50377_25478</name>
</gene>
<dbReference type="EMBL" id="AUWU02000005">
    <property type="protein sequence ID" value="KAH0573358.1"/>
    <property type="molecule type" value="Genomic_DNA"/>
</dbReference>
<evidence type="ECO:0000313" key="2">
    <source>
        <dbReference type="EMBL" id="EST45026.1"/>
    </source>
</evidence>